<feature type="transmembrane region" description="Helical" evidence="1">
    <location>
        <begin position="146"/>
        <end position="177"/>
    </location>
</feature>
<dbReference type="AlphaFoldDB" id="B8ELI4"/>
<feature type="transmembrane region" description="Helical" evidence="1">
    <location>
        <begin position="59"/>
        <end position="78"/>
    </location>
</feature>
<dbReference type="eggNOG" id="COG0697">
    <property type="taxonomic scope" value="Bacteria"/>
</dbReference>
<feature type="domain" description="EamA" evidence="2">
    <location>
        <begin position="169"/>
        <end position="294"/>
    </location>
</feature>
<dbReference type="PANTHER" id="PTHR22911:SF103">
    <property type="entry name" value="BLR2811 PROTEIN"/>
    <property type="match status" value="1"/>
</dbReference>
<feature type="transmembrane region" description="Helical" evidence="1">
    <location>
        <begin position="225"/>
        <end position="247"/>
    </location>
</feature>
<dbReference type="HOGENOM" id="CLU_032828_2_2_5"/>
<accession>B8ELI4</accession>
<dbReference type="PANTHER" id="PTHR22911">
    <property type="entry name" value="ACYL-MALONYL CONDENSING ENZYME-RELATED"/>
    <property type="match status" value="1"/>
</dbReference>
<protein>
    <recommendedName>
        <fullName evidence="2">EamA domain-containing protein</fullName>
    </recommendedName>
</protein>
<evidence type="ECO:0000256" key="1">
    <source>
        <dbReference type="SAM" id="Phobius"/>
    </source>
</evidence>
<feature type="transmembrane region" description="Helical" evidence="1">
    <location>
        <begin position="253"/>
        <end position="274"/>
    </location>
</feature>
<keyword evidence="4" id="KW-1185">Reference proteome</keyword>
<keyword evidence="1" id="KW-1133">Transmembrane helix</keyword>
<feature type="transmembrane region" description="Helical" evidence="1">
    <location>
        <begin position="20"/>
        <end position="39"/>
    </location>
</feature>
<dbReference type="OrthoDB" id="9815809at2"/>
<dbReference type="InterPro" id="IPR000620">
    <property type="entry name" value="EamA_dom"/>
</dbReference>
<sequence length="305" mass="32414">MAPSASTQSDLPGLTPIPGASASIASGILWMLLTTLLFVCQDSTARILLAHYPATEIAFGRYFVHFALVGAFLALRAPRLLRSRRPALQLTRSSFLLANTLFGMLSLKIMPFLDFSAVVWVAPVLVTALSIVVLHEKVSLTGWISVFIGLAGVWIIVVGAGFSVSALMILPLMAALTNALYQIATRFLRTADAPLTTLFYTAIAGTVFCALFLPFVAVRPTPGDLALMTLLGVLGVASHFCIIRAFAAAPANVIAPFGYTALLWASLFSVVIFAEIPTLRTIIGSCLIVGAGLAIFFGPRAKRSV</sequence>
<evidence type="ECO:0000313" key="3">
    <source>
        <dbReference type="EMBL" id="ACK49573.1"/>
    </source>
</evidence>
<dbReference type="SUPFAM" id="SSF103481">
    <property type="entry name" value="Multidrug resistance efflux transporter EmrE"/>
    <property type="match status" value="2"/>
</dbReference>
<evidence type="ECO:0000259" key="2">
    <source>
        <dbReference type="Pfam" id="PF00892"/>
    </source>
</evidence>
<dbReference type="Pfam" id="PF00892">
    <property type="entry name" value="EamA"/>
    <property type="match status" value="2"/>
</dbReference>
<dbReference type="STRING" id="395965.Msil_0601"/>
<dbReference type="InterPro" id="IPR037185">
    <property type="entry name" value="EmrE-like"/>
</dbReference>
<keyword evidence="1" id="KW-0812">Transmembrane</keyword>
<dbReference type="Proteomes" id="UP000002257">
    <property type="component" value="Chromosome"/>
</dbReference>
<dbReference type="RefSeq" id="WP_012589643.1">
    <property type="nucleotide sequence ID" value="NC_011666.1"/>
</dbReference>
<keyword evidence="1" id="KW-0472">Membrane</keyword>
<dbReference type="GO" id="GO:0016020">
    <property type="term" value="C:membrane"/>
    <property type="evidence" value="ECO:0007669"/>
    <property type="project" value="InterPro"/>
</dbReference>
<dbReference type="EMBL" id="CP001280">
    <property type="protein sequence ID" value="ACK49573.1"/>
    <property type="molecule type" value="Genomic_DNA"/>
</dbReference>
<feature type="transmembrane region" description="Helical" evidence="1">
    <location>
        <begin position="115"/>
        <end position="134"/>
    </location>
</feature>
<feature type="domain" description="EamA" evidence="2">
    <location>
        <begin position="26"/>
        <end position="157"/>
    </location>
</feature>
<gene>
    <name evidence="3" type="ordered locus">Msil_0601</name>
</gene>
<proteinExistence type="predicted"/>
<reference evidence="3 4" key="1">
    <citation type="journal article" date="2010" name="J. Bacteriol.">
        <title>Complete genome sequence of the aerobic facultative methanotroph Methylocella silvestris BL2.</title>
        <authorList>
            <person name="Chen Y."/>
            <person name="Crombie A."/>
            <person name="Rahman M.T."/>
            <person name="Dedysh S.N."/>
            <person name="Liesack W."/>
            <person name="Stott M.B."/>
            <person name="Alam M."/>
            <person name="Theisen A.R."/>
            <person name="Murrell J.C."/>
            <person name="Dunfield P.F."/>
        </authorList>
    </citation>
    <scope>NUCLEOTIDE SEQUENCE [LARGE SCALE GENOMIC DNA]</scope>
    <source>
        <strain evidence="4">DSM 15510 / CIP 108128 / LMG 27833 / NCIMB 13906 / BL2</strain>
    </source>
</reference>
<organism evidence="3 4">
    <name type="scientific">Methylocella silvestris (strain DSM 15510 / CIP 108128 / LMG 27833 / NCIMB 13906 / BL2)</name>
    <dbReference type="NCBI Taxonomy" id="395965"/>
    <lineage>
        <taxon>Bacteria</taxon>
        <taxon>Pseudomonadati</taxon>
        <taxon>Pseudomonadota</taxon>
        <taxon>Alphaproteobacteria</taxon>
        <taxon>Hyphomicrobiales</taxon>
        <taxon>Beijerinckiaceae</taxon>
        <taxon>Methylocella</taxon>
    </lineage>
</organism>
<evidence type="ECO:0000313" key="4">
    <source>
        <dbReference type="Proteomes" id="UP000002257"/>
    </source>
</evidence>
<feature type="transmembrane region" description="Helical" evidence="1">
    <location>
        <begin position="197"/>
        <end position="218"/>
    </location>
</feature>
<name>B8ELI4_METSB</name>
<dbReference type="KEGG" id="msl:Msil_0601"/>
<feature type="transmembrane region" description="Helical" evidence="1">
    <location>
        <begin position="281"/>
        <end position="299"/>
    </location>
</feature>